<accession>X1W173</accession>
<comment type="caution">
    <text evidence="1">The sequence shown here is derived from an EMBL/GenBank/DDBJ whole genome shotgun (WGS) entry which is preliminary data.</text>
</comment>
<reference evidence="1" key="1">
    <citation type="journal article" date="2014" name="Front. Microbiol.">
        <title>High frequency of phylogenetically diverse reductive dehalogenase-homologous genes in deep subseafloor sedimentary metagenomes.</title>
        <authorList>
            <person name="Kawai M."/>
            <person name="Futagami T."/>
            <person name="Toyoda A."/>
            <person name="Takaki Y."/>
            <person name="Nishi S."/>
            <person name="Hori S."/>
            <person name="Arai W."/>
            <person name="Tsubouchi T."/>
            <person name="Morono Y."/>
            <person name="Uchiyama I."/>
            <person name="Ito T."/>
            <person name="Fujiyama A."/>
            <person name="Inagaki F."/>
            <person name="Takami H."/>
        </authorList>
    </citation>
    <scope>NUCLEOTIDE SEQUENCE</scope>
    <source>
        <strain evidence="1">Expedition CK06-06</strain>
    </source>
</reference>
<dbReference type="AlphaFoldDB" id="X1W173"/>
<feature type="non-terminal residue" evidence="1">
    <location>
        <position position="1"/>
    </location>
</feature>
<name>X1W173_9ZZZZ</name>
<dbReference type="EMBL" id="BARW01036915">
    <property type="protein sequence ID" value="GAJ21455.1"/>
    <property type="molecule type" value="Genomic_DNA"/>
</dbReference>
<gene>
    <name evidence="1" type="ORF">S12H4_57157</name>
</gene>
<organism evidence="1">
    <name type="scientific">marine sediment metagenome</name>
    <dbReference type="NCBI Taxonomy" id="412755"/>
    <lineage>
        <taxon>unclassified sequences</taxon>
        <taxon>metagenomes</taxon>
        <taxon>ecological metagenomes</taxon>
    </lineage>
</organism>
<sequence>RPEFALAPGQACKSYLIERASMRNYLRRNV</sequence>
<proteinExistence type="predicted"/>
<evidence type="ECO:0000313" key="1">
    <source>
        <dbReference type="EMBL" id="GAJ21455.1"/>
    </source>
</evidence>
<protein>
    <submittedName>
        <fullName evidence="1">Uncharacterized protein</fullName>
    </submittedName>
</protein>